<gene>
    <name evidence="4" type="primary">fliW</name>
    <name evidence="5" type="ORF">DB313_00915</name>
</gene>
<dbReference type="KEGG" id="btur:DB313_00915"/>
<keyword evidence="5" id="KW-0969">Cilium</keyword>
<reference evidence="5 6" key="1">
    <citation type="journal article" date="2018" name="Infect. Genet. Evol.">
        <title>Genome-wide analysis of Borrelia turcica and 'Candidatus Borrelia tachyglossi' shows relapsing fever-like genomes with unique genomic links to Lyme disease Borrelia.</title>
        <authorList>
            <person name="Gofton A.W."/>
            <person name="Margos G."/>
            <person name="Fingerle V."/>
            <person name="Hepner S."/>
            <person name="Loh S.M."/>
            <person name="Ryan U."/>
            <person name="Irwin P."/>
            <person name="Oskam C.L."/>
        </authorList>
    </citation>
    <scope>NUCLEOTIDE SEQUENCE [LARGE SCALE GENOMIC DNA]</scope>
    <source>
        <strain evidence="5 6">IST7</strain>
    </source>
</reference>
<comment type="subunit">
    <text evidence="4">Interacts with translational regulator CsrA and flagellin(s).</text>
</comment>
<organism evidence="5 6">
    <name type="scientific">Borrelia turcica IST7</name>
    <dbReference type="NCBI Taxonomy" id="1104446"/>
    <lineage>
        <taxon>Bacteria</taxon>
        <taxon>Pseudomonadati</taxon>
        <taxon>Spirochaetota</taxon>
        <taxon>Spirochaetia</taxon>
        <taxon>Spirochaetales</taxon>
        <taxon>Borreliaceae</taxon>
        <taxon>Borrelia</taxon>
    </lineage>
</organism>
<dbReference type="NCBIfam" id="NF009793">
    <property type="entry name" value="PRK13285.1-1"/>
    <property type="match status" value="1"/>
</dbReference>
<keyword evidence="5" id="KW-0282">Flagellum</keyword>
<dbReference type="OrthoDB" id="9801235at2"/>
<dbReference type="RefSeq" id="WP_120103991.1">
    <property type="nucleotide sequence ID" value="NZ_CP028884.1"/>
</dbReference>
<evidence type="ECO:0000256" key="2">
    <source>
        <dbReference type="ARBA" id="ARBA00022795"/>
    </source>
</evidence>
<dbReference type="GO" id="GO:0006417">
    <property type="term" value="P:regulation of translation"/>
    <property type="evidence" value="ECO:0007669"/>
    <property type="project" value="UniProtKB-KW"/>
</dbReference>
<keyword evidence="5" id="KW-0966">Cell projection</keyword>
<evidence type="ECO:0000256" key="4">
    <source>
        <dbReference type="HAMAP-Rule" id="MF_01185"/>
    </source>
</evidence>
<dbReference type="PANTHER" id="PTHR39190">
    <property type="entry name" value="FLAGELLAR ASSEMBLY FACTOR FLIW"/>
    <property type="match status" value="1"/>
</dbReference>
<dbReference type="HAMAP" id="MF_01185">
    <property type="entry name" value="FliW"/>
    <property type="match status" value="1"/>
</dbReference>
<dbReference type="InterPro" id="IPR003775">
    <property type="entry name" value="Flagellar_assembly_factor_FliW"/>
</dbReference>
<comment type="subcellular location">
    <subcellularLocation>
        <location evidence="4">Cytoplasm</location>
    </subcellularLocation>
</comment>
<name>A0A386PJV7_9SPIR</name>
<dbReference type="AlphaFoldDB" id="A0A386PJV7"/>
<dbReference type="GO" id="GO:0044780">
    <property type="term" value="P:bacterial-type flagellum assembly"/>
    <property type="evidence" value="ECO:0007669"/>
    <property type="project" value="UniProtKB-UniRule"/>
</dbReference>
<evidence type="ECO:0000256" key="1">
    <source>
        <dbReference type="ARBA" id="ARBA00022490"/>
    </source>
</evidence>
<keyword evidence="4" id="KW-0143">Chaperone</keyword>
<keyword evidence="1 4" id="KW-0963">Cytoplasm</keyword>
<protein>
    <recommendedName>
        <fullName evidence="4">Flagellar assembly factor FliW</fullName>
    </recommendedName>
</protein>
<dbReference type="InterPro" id="IPR024046">
    <property type="entry name" value="Flagellar_assmbl_FliW_dom_sf"/>
</dbReference>
<evidence type="ECO:0000313" key="5">
    <source>
        <dbReference type="EMBL" id="AYE36071.1"/>
    </source>
</evidence>
<dbReference type="SUPFAM" id="SSF141457">
    <property type="entry name" value="BH3618-like"/>
    <property type="match status" value="1"/>
</dbReference>
<evidence type="ECO:0000313" key="6">
    <source>
        <dbReference type="Proteomes" id="UP000275571"/>
    </source>
</evidence>
<keyword evidence="2 4" id="KW-1005">Bacterial flagellum biogenesis</keyword>
<dbReference type="Pfam" id="PF02623">
    <property type="entry name" value="FliW"/>
    <property type="match status" value="1"/>
</dbReference>
<keyword evidence="3 4" id="KW-0810">Translation regulation</keyword>
<dbReference type="PANTHER" id="PTHR39190:SF1">
    <property type="entry name" value="FLAGELLAR ASSEMBLY FACTOR FLIW"/>
    <property type="match status" value="1"/>
</dbReference>
<comment type="function">
    <text evidence="4">Acts as an anti-CsrA protein, binds CsrA and prevents it from repressing translation of its target genes, one of which is flagellin. Binds to flagellin and participates in the assembly of the flagellum.</text>
</comment>
<accession>A0A386PJV7</accession>
<sequence>MRDETSIKFKFPEGILGFEDIKEFIIKDSEHKLFSIMQSVNEEISFLVTSPFNFLEEYLPNIQEKDWLDIQAENEDERVILCIINMYVKNYKDITANLKAPIILNKKKLIGKQAISTNEEHYLRYRVFKEESC</sequence>
<dbReference type="GO" id="GO:0005737">
    <property type="term" value="C:cytoplasm"/>
    <property type="evidence" value="ECO:0007669"/>
    <property type="project" value="UniProtKB-SubCell"/>
</dbReference>
<evidence type="ECO:0000256" key="3">
    <source>
        <dbReference type="ARBA" id="ARBA00022845"/>
    </source>
</evidence>
<dbReference type="EMBL" id="CP028884">
    <property type="protein sequence ID" value="AYE36071.1"/>
    <property type="molecule type" value="Genomic_DNA"/>
</dbReference>
<dbReference type="Proteomes" id="UP000275571">
    <property type="component" value="Chromosome"/>
</dbReference>
<comment type="similarity">
    <text evidence="4">Belongs to the FliW family.</text>
</comment>
<proteinExistence type="inferred from homology"/>
<keyword evidence="6" id="KW-1185">Reference proteome</keyword>
<dbReference type="Gene3D" id="2.30.290.10">
    <property type="entry name" value="BH3618-like"/>
    <property type="match status" value="1"/>
</dbReference>